<dbReference type="EMBL" id="VFPP01000001">
    <property type="protein sequence ID" value="TQM84875.1"/>
    <property type="molecule type" value="Genomic_DNA"/>
</dbReference>
<reference evidence="1 2" key="1">
    <citation type="submission" date="2019-06" db="EMBL/GenBank/DDBJ databases">
        <title>Sequencing the genomes of 1000 actinobacteria strains.</title>
        <authorList>
            <person name="Klenk H.-P."/>
        </authorList>
    </citation>
    <scope>NUCLEOTIDE SEQUENCE [LARGE SCALE GENOMIC DNA]</scope>
    <source>
        <strain evidence="1 2">DSM 45456</strain>
    </source>
</reference>
<organism evidence="1 2">
    <name type="scientific">Saccharothrix saharensis</name>
    <dbReference type="NCBI Taxonomy" id="571190"/>
    <lineage>
        <taxon>Bacteria</taxon>
        <taxon>Bacillati</taxon>
        <taxon>Actinomycetota</taxon>
        <taxon>Actinomycetes</taxon>
        <taxon>Pseudonocardiales</taxon>
        <taxon>Pseudonocardiaceae</taxon>
        <taxon>Saccharothrix</taxon>
    </lineage>
</organism>
<gene>
    <name evidence="1" type="ORF">FHX81_7335</name>
</gene>
<dbReference type="AlphaFoldDB" id="A0A543JQ47"/>
<comment type="caution">
    <text evidence="1">The sequence shown here is derived from an EMBL/GenBank/DDBJ whole genome shotgun (WGS) entry which is preliminary data.</text>
</comment>
<sequence>MAGGDVAGDVGRLLVVAVADTVSSSSEVRAVSRTLRTYPAVP</sequence>
<dbReference type="Proteomes" id="UP000316628">
    <property type="component" value="Unassembled WGS sequence"/>
</dbReference>
<proteinExistence type="predicted"/>
<evidence type="ECO:0000313" key="2">
    <source>
        <dbReference type="Proteomes" id="UP000316628"/>
    </source>
</evidence>
<evidence type="ECO:0000313" key="1">
    <source>
        <dbReference type="EMBL" id="TQM84875.1"/>
    </source>
</evidence>
<keyword evidence="2" id="KW-1185">Reference proteome</keyword>
<accession>A0A543JQ47</accession>
<protein>
    <submittedName>
        <fullName evidence="1">Uncharacterized protein</fullName>
    </submittedName>
</protein>
<name>A0A543JQ47_9PSEU</name>